<dbReference type="PANTHER" id="PTHR11228:SF34">
    <property type="entry name" value="TUNGSTEN-CONTAINING ALDEHYDE FERREDOXIN OXIDOREDUCTASE COFACTOR MODIFYING PROTEIN"/>
    <property type="match status" value="1"/>
</dbReference>
<dbReference type="InterPro" id="IPR013785">
    <property type="entry name" value="Aldolase_TIM"/>
</dbReference>
<dbReference type="CDD" id="cd21123">
    <property type="entry name" value="SPASM_MftC-like"/>
    <property type="match status" value="1"/>
</dbReference>
<dbReference type="SFLD" id="SFLDG01067">
    <property type="entry name" value="SPASM/twitch_domain_containing"/>
    <property type="match status" value="1"/>
</dbReference>
<dbReference type="SMART" id="SM00729">
    <property type="entry name" value="Elp3"/>
    <property type="match status" value="1"/>
</dbReference>
<keyword evidence="2" id="KW-0004">4Fe-4S</keyword>
<evidence type="ECO:0000256" key="3">
    <source>
        <dbReference type="ARBA" id="ARBA00022691"/>
    </source>
</evidence>
<evidence type="ECO:0000256" key="2">
    <source>
        <dbReference type="ARBA" id="ARBA00022485"/>
    </source>
</evidence>
<dbReference type="SFLD" id="SFLDG01386">
    <property type="entry name" value="main_SPASM_domain-containing"/>
    <property type="match status" value="1"/>
</dbReference>
<feature type="domain" description="Radical SAM core" evidence="8">
    <location>
        <begin position="9"/>
        <end position="233"/>
    </location>
</feature>
<dbReference type="GO" id="GO:0046872">
    <property type="term" value="F:metal ion binding"/>
    <property type="evidence" value="ECO:0007669"/>
    <property type="project" value="UniProtKB-KW"/>
</dbReference>
<keyword evidence="4" id="KW-0479">Metal-binding</keyword>
<feature type="region of interest" description="Disordered" evidence="7">
    <location>
        <begin position="391"/>
        <end position="420"/>
    </location>
</feature>
<dbReference type="GO" id="GO:0003824">
    <property type="term" value="F:catalytic activity"/>
    <property type="evidence" value="ECO:0007669"/>
    <property type="project" value="InterPro"/>
</dbReference>
<evidence type="ECO:0000256" key="6">
    <source>
        <dbReference type="ARBA" id="ARBA00023014"/>
    </source>
</evidence>
<dbReference type="PANTHER" id="PTHR11228">
    <property type="entry name" value="RADICAL SAM DOMAIN PROTEIN"/>
    <property type="match status" value="1"/>
</dbReference>
<evidence type="ECO:0000256" key="4">
    <source>
        <dbReference type="ARBA" id="ARBA00022723"/>
    </source>
</evidence>
<keyword evidence="6" id="KW-0411">Iron-sulfur</keyword>
<dbReference type="SUPFAM" id="SSF102114">
    <property type="entry name" value="Radical SAM enzymes"/>
    <property type="match status" value="1"/>
</dbReference>
<organism evidence="9 10">
    <name type="scientific">Streptomyces phyllanthi</name>
    <dbReference type="NCBI Taxonomy" id="1803180"/>
    <lineage>
        <taxon>Bacteria</taxon>
        <taxon>Bacillati</taxon>
        <taxon>Actinomycetota</taxon>
        <taxon>Actinomycetes</taxon>
        <taxon>Kitasatosporales</taxon>
        <taxon>Streptomycetaceae</taxon>
        <taxon>Streptomyces</taxon>
    </lineage>
</organism>
<dbReference type="PROSITE" id="PS51918">
    <property type="entry name" value="RADICAL_SAM"/>
    <property type="match status" value="1"/>
</dbReference>
<keyword evidence="10" id="KW-1185">Reference proteome</keyword>
<evidence type="ECO:0000256" key="5">
    <source>
        <dbReference type="ARBA" id="ARBA00023004"/>
    </source>
</evidence>
<dbReference type="EMBL" id="VJZE01000012">
    <property type="protein sequence ID" value="MPY39100.1"/>
    <property type="molecule type" value="Genomic_DNA"/>
</dbReference>
<protein>
    <submittedName>
        <fullName evidence="9">TIGR04053 family radical SAM/SPASM domain-containing protein</fullName>
    </submittedName>
</protein>
<sequence length="420" mass="45336">MRRQHQNVADRPFIVIWESTRACPLACLHCRAEAVPNRDPRELDTSAAKDLLDQVAAFGQPAPIFVITGGDPFQRPDLTELIAYGKEVGVRVAVSPSGTPTLTPERLREVHTAGAVGLSLSLDGSTAELHDGFRGVPGVFRWTLDAWDAARAMGMKVQINTTVTRHNLHDLPDIVRLVAEHGAMLWSAFFLVPTGRGRALGALTSAEVEDVLNFVHDVGLTVPAKTTEAHHFRRVALQRQVLAATGDDHVAVLGLGSLYRELRDRVAELGLDAAARRARRPPLDVNAARGFVFVSHTGSVHPSGFLPLGAGSVRETPLTEIYRDSELFTGLRDPDRLGGRCGRCEFRRVCGGSRSRAYGVTGDPYAEEPWCGYAPGSFPHQRELAALLSGGVGAEDGPIPRHSASLENRGESSAKHQGVA</sequence>
<reference evidence="9 10" key="1">
    <citation type="submission" date="2019-07" db="EMBL/GenBank/DDBJ databases">
        <title>New species of Amycolatopsis and Streptomyces.</title>
        <authorList>
            <person name="Duangmal K."/>
            <person name="Teo W.F.A."/>
            <person name="Lipun K."/>
        </authorList>
    </citation>
    <scope>NUCLEOTIDE SEQUENCE [LARGE SCALE GENOMIC DNA]</scope>
    <source>
        <strain evidence="9 10">TISTR 2346</strain>
    </source>
</reference>
<dbReference type="Proteomes" id="UP000326979">
    <property type="component" value="Unassembled WGS sequence"/>
</dbReference>
<dbReference type="SFLD" id="SFLDS00029">
    <property type="entry name" value="Radical_SAM"/>
    <property type="match status" value="1"/>
</dbReference>
<keyword evidence="5" id="KW-0408">Iron</keyword>
<proteinExistence type="predicted"/>
<dbReference type="Gene3D" id="3.20.20.70">
    <property type="entry name" value="Aldolase class I"/>
    <property type="match status" value="2"/>
</dbReference>
<dbReference type="InterPro" id="IPR058240">
    <property type="entry name" value="rSAM_sf"/>
</dbReference>
<dbReference type="InterPro" id="IPR050377">
    <property type="entry name" value="Radical_SAM_PqqE_MftC-like"/>
</dbReference>
<keyword evidence="3" id="KW-0949">S-adenosyl-L-methionine</keyword>
<name>A0A5N8VV14_9ACTN</name>
<dbReference type="Pfam" id="PF04055">
    <property type="entry name" value="Radical_SAM"/>
    <property type="match status" value="1"/>
</dbReference>
<dbReference type="InterPro" id="IPR006638">
    <property type="entry name" value="Elp3/MiaA/NifB-like_rSAM"/>
</dbReference>
<comment type="cofactor">
    <cofactor evidence="1">
        <name>[4Fe-4S] cluster</name>
        <dbReference type="ChEBI" id="CHEBI:49883"/>
    </cofactor>
</comment>
<evidence type="ECO:0000256" key="7">
    <source>
        <dbReference type="SAM" id="MobiDB-lite"/>
    </source>
</evidence>
<evidence type="ECO:0000313" key="10">
    <source>
        <dbReference type="Proteomes" id="UP000326979"/>
    </source>
</evidence>
<accession>A0A5N8VV14</accession>
<evidence type="ECO:0000259" key="8">
    <source>
        <dbReference type="PROSITE" id="PS51918"/>
    </source>
</evidence>
<dbReference type="PIRSF" id="PIRSF037420">
    <property type="entry name" value="PQQ_syn_pqqE"/>
    <property type="match status" value="1"/>
</dbReference>
<dbReference type="InterPro" id="IPR007197">
    <property type="entry name" value="rSAM"/>
</dbReference>
<dbReference type="CDD" id="cd01335">
    <property type="entry name" value="Radical_SAM"/>
    <property type="match status" value="1"/>
</dbReference>
<evidence type="ECO:0000256" key="1">
    <source>
        <dbReference type="ARBA" id="ARBA00001966"/>
    </source>
</evidence>
<dbReference type="NCBIfam" id="TIGR04053">
    <property type="entry name" value="TIGR04053 family radical SAM/SPASM domain-containing protein"/>
    <property type="match status" value="1"/>
</dbReference>
<dbReference type="GO" id="GO:0051539">
    <property type="term" value="F:4 iron, 4 sulfur cluster binding"/>
    <property type="evidence" value="ECO:0007669"/>
    <property type="project" value="UniProtKB-KW"/>
</dbReference>
<evidence type="ECO:0000313" key="9">
    <source>
        <dbReference type="EMBL" id="MPY39100.1"/>
    </source>
</evidence>
<dbReference type="AlphaFoldDB" id="A0A5N8VV14"/>
<gene>
    <name evidence="9" type="ORF">FNH04_03920</name>
</gene>
<dbReference type="InterPro" id="IPR017200">
    <property type="entry name" value="PqqE-like"/>
</dbReference>
<comment type="caution">
    <text evidence="9">The sequence shown here is derived from an EMBL/GenBank/DDBJ whole genome shotgun (WGS) entry which is preliminary data.</text>
</comment>